<proteinExistence type="predicted"/>
<organism evidence="3 4">
    <name type="scientific">Neobacillus rhizosphaerae</name>
    <dbReference type="NCBI Taxonomy" id="2880965"/>
    <lineage>
        <taxon>Bacteria</taxon>
        <taxon>Bacillati</taxon>
        <taxon>Bacillota</taxon>
        <taxon>Bacilli</taxon>
        <taxon>Bacillales</taxon>
        <taxon>Bacillaceae</taxon>
        <taxon>Neobacillus</taxon>
    </lineage>
</organism>
<feature type="transmembrane region" description="Helical" evidence="2">
    <location>
        <begin position="12"/>
        <end position="32"/>
    </location>
</feature>
<keyword evidence="1" id="KW-0175">Coiled coil</keyword>
<feature type="transmembrane region" description="Helical" evidence="2">
    <location>
        <begin position="38"/>
        <end position="56"/>
    </location>
</feature>
<dbReference type="RefSeq" id="WP_319942259.1">
    <property type="nucleotide sequence ID" value="NZ_CALBWS010000005.1"/>
</dbReference>
<dbReference type="EMBL" id="CALBWS010000005">
    <property type="protein sequence ID" value="CAH2714165.1"/>
    <property type="molecule type" value="Genomic_DNA"/>
</dbReference>
<evidence type="ECO:0000313" key="4">
    <source>
        <dbReference type="Proteomes" id="UP000838308"/>
    </source>
</evidence>
<name>A0ABN8KNF2_9BACI</name>
<keyword evidence="2" id="KW-0812">Transmembrane</keyword>
<sequence length="219" mass="25979">MMNPFLSFIVRSFVAVPITVITWLICIFPIGLTFWPSIGYAILGGILTHIVLSLYMNRHFINKHQLSRKEYRYIKKNLVEAKQKINRLNKNLFTIRDLASVKQRLDILRITKKIHKMTTKEPKRFYQAEQFYFSHLDSVVELTEKYNFLSSQPKQNTEMGQSLIETRRTINELSKVLEEDLYHVISNDIDTLNFEIDVAKHTINKQKDSKFPEKNRWLK</sequence>
<evidence type="ECO:0000256" key="1">
    <source>
        <dbReference type="SAM" id="Coils"/>
    </source>
</evidence>
<protein>
    <recommendedName>
        <fullName evidence="5">Protein xpaC</fullName>
    </recommendedName>
</protein>
<gene>
    <name evidence="3" type="ORF">BACCIP111895_01319</name>
</gene>
<keyword evidence="2" id="KW-0472">Membrane</keyword>
<dbReference type="Proteomes" id="UP000838308">
    <property type="component" value="Unassembled WGS sequence"/>
</dbReference>
<keyword evidence="2" id="KW-1133">Transmembrane helix</keyword>
<dbReference type="Pfam" id="PF10112">
    <property type="entry name" value="Halogen_Hydrol"/>
    <property type="match status" value="1"/>
</dbReference>
<reference evidence="3" key="1">
    <citation type="submission" date="2022-04" db="EMBL/GenBank/DDBJ databases">
        <authorList>
            <person name="Criscuolo A."/>
        </authorList>
    </citation>
    <scope>NUCLEOTIDE SEQUENCE</scope>
    <source>
        <strain evidence="3">CIP111895</strain>
    </source>
</reference>
<accession>A0ABN8KNF2</accession>
<comment type="caution">
    <text evidence="3">The sequence shown here is derived from an EMBL/GenBank/DDBJ whole genome shotgun (WGS) entry which is preliminary data.</text>
</comment>
<dbReference type="InterPro" id="IPR018770">
    <property type="entry name" value="ChloroindolylP_hydrolase"/>
</dbReference>
<evidence type="ECO:0000313" key="3">
    <source>
        <dbReference type="EMBL" id="CAH2714165.1"/>
    </source>
</evidence>
<evidence type="ECO:0000256" key="2">
    <source>
        <dbReference type="SAM" id="Phobius"/>
    </source>
</evidence>
<evidence type="ECO:0008006" key="5">
    <source>
        <dbReference type="Google" id="ProtNLM"/>
    </source>
</evidence>
<feature type="coiled-coil region" evidence="1">
    <location>
        <begin position="71"/>
        <end position="98"/>
    </location>
</feature>
<keyword evidence="4" id="KW-1185">Reference proteome</keyword>